<dbReference type="RefSeq" id="WP_066312884.1">
    <property type="nucleotide sequence ID" value="NZ_LQRT01000007.1"/>
</dbReference>
<organism evidence="3 4">
    <name type="scientific">Aquimarina aggregata</name>
    <dbReference type="NCBI Taxonomy" id="1642818"/>
    <lineage>
        <taxon>Bacteria</taxon>
        <taxon>Pseudomonadati</taxon>
        <taxon>Bacteroidota</taxon>
        <taxon>Flavobacteriia</taxon>
        <taxon>Flavobacteriales</taxon>
        <taxon>Flavobacteriaceae</taxon>
        <taxon>Aquimarina</taxon>
    </lineage>
</organism>
<dbReference type="Pfam" id="PF13561">
    <property type="entry name" value="adh_short_C2"/>
    <property type="match status" value="1"/>
</dbReference>
<dbReference type="Gene3D" id="3.40.50.720">
    <property type="entry name" value="NAD(P)-binding Rossmann-like Domain"/>
    <property type="match status" value="1"/>
</dbReference>
<accession>A0A163B6F9</accession>
<evidence type="ECO:0000313" key="4">
    <source>
        <dbReference type="Proteomes" id="UP000076715"/>
    </source>
</evidence>
<gene>
    <name evidence="3" type="ORF">AWE51_23370</name>
</gene>
<dbReference type="OrthoDB" id="597477at2"/>
<dbReference type="PRINTS" id="PR00080">
    <property type="entry name" value="SDRFAMILY"/>
</dbReference>
<dbReference type="SUPFAM" id="SSF51735">
    <property type="entry name" value="NAD(P)-binding Rossmann-fold domains"/>
    <property type="match status" value="1"/>
</dbReference>
<comment type="similarity">
    <text evidence="1">Belongs to the short-chain dehydrogenases/reductases (SDR) family.</text>
</comment>
<evidence type="ECO:0000256" key="1">
    <source>
        <dbReference type="ARBA" id="ARBA00006484"/>
    </source>
</evidence>
<sequence>MKNKTVIITGASTGIGKEIAKYFIAHKSNVVMNSSNEENLRKAYNELGSPSNTIYLAGDISKQETSKKLVALALKKFKSIDVLINNAGIFSPKPFLDVEEKDLDLYFNVNLKGTYFATQAVIPKMVEQQNGSIINMGTVLVDHAIDGFPATAPLTSKGAIHALTRQLAAEFGKQNIKVNTIAPGIIRSPLQSKIGIKDADSLAGLHLLNRIGETNEIAEAAYYLATSNFITGETINVAGGHTVGHAI</sequence>
<proteinExistence type="inferred from homology"/>
<dbReference type="CDD" id="cd05233">
    <property type="entry name" value="SDR_c"/>
    <property type="match status" value="1"/>
</dbReference>
<dbReference type="PRINTS" id="PR00081">
    <property type="entry name" value="GDHRDH"/>
</dbReference>
<reference evidence="3 4" key="1">
    <citation type="submission" date="2016-01" db="EMBL/GenBank/DDBJ databases">
        <title>The draft genome sequence of Aquimarina sp. RZW4-3-2.</title>
        <authorList>
            <person name="Wang Y."/>
        </authorList>
    </citation>
    <scope>NUCLEOTIDE SEQUENCE [LARGE SCALE GENOMIC DNA]</scope>
    <source>
        <strain evidence="3 4">RZW4-3-2</strain>
    </source>
</reference>
<evidence type="ECO:0000256" key="2">
    <source>
        <dbReference type="ARBA" id="ARBA00023002"/>
    </source>
</evidence>
<comment type="caution">
    <text evidence="3">The sequence shown here is derived from an EMBL/GenBank/DDBJ whole genome shotgun (WGS) entry which is preliminary data.</text>
</comment>
<evidence type="ECO:0000313" key="3">
    <source>
        <dbReference type="EMBL" id="KZS41097.1"/>
    </source>
</evidence>
<protein>
    <submittedName>
        <fullName evidence="3">Glucose dehydrogenase</fullName>
    </submittedName>
</protein>
<name>A0A163B6F9_9FLAO</name>
<keyword evidence="4" id="KW-1185">Reference proteome</keyword>
<dbReference type="Proteomes" id="UP000076715">
    <property type="component" value="Unassembled WGS sequence"/>
</dbReference>
<dbReference type="FunFam" id="3.40.50.720:FF:000084">
    <property type="entry name" value="Short-chain dehydrogenase reductase"/>
    <property type="match status" value="1"/>
</dbReference>
<dbReference type="InterPro" id="IPR036291">
    <property type="entry name" value="NAD(P)-bd_dom_sf"/>
</dbReference>
<dbReference type="PANTHER" id="PTHR43639">
    <property type="entry name" value="OXIDOREDUCTASE, SHORT-CHAIN DEHYDROGENASE/REDUCTASE FAMILY (AFU_ORTHOLOGUE AFUA_5G02870)"/>
    <property type="match status" value="1"/>
</dbReference>
<dbReference type="InterPro" id="IPR002347">
    <property type="entry name" value="SDR_fam"/>
</dbReference>
<dbReference type="AlphaFoldDB" id="A0A163B6F9"/>
<dbReference type="EMBL" id="LQRT01000007">
    <property type="protein sequence ID" value="KZS41097.1"/>
    <property type="molecule type" value="Genomic_DNA"/>
</dbReference>
<dbReference type="STRING" id="1642818.AWE51_23370"/>
<dbReference type="PANTHER" id="PTHR43639:SF1">
    <property type="entry name" value="SHORT-CHAIN DEHYDROGENASE_REDUCTASE FAMILY PROTEIN"/>
    <property type="match status" value="1"/>
</dbReference>
<keyword evidence="2" id="KW-0560">Oxidoreductase</keyword>
<dbReference type="GO" id="GO:0016491">
    <property type="term" value="F:oxidoreductase activity"/>
    <property type="evidence" value="ECO:0007669"/>
    <property type="project" value="UniProtKB-KW"/>
</dbReference>